<evidence type="ECO:0000313" key="1">
    <source>
        <dbReference type="Proteomes" id="UP000887579"/>
    </source>
</evidence>
<sequence>MFTESMICSQELELFDLNDNKTLAFLETLVHISNSYGSVHKYLCLAICIIGSIANSVHLAVLTRPIMRQSAVNRLLSLVAVCDILTMVSYTIFTLRFGFAVDLSDPPLGYALHWIVFLLIHVVCSIALHTITLYTSVATAYVRYKALKTVSSKWNRSEAALPIFAVISLFVIALCVPTFLVHDIVKVAETDSGAVYTVGLSELSTGNTCFIFKANLWLTGIVFKVIPCLMLFVFTIALLLELDLNKRRRRHLTSGGSLATKKAERKTDRTTHTLIVLMTVFIVTEFPQGVLAVLNGMFPNDIHQFVYLSLGEILDLLSLINCNACFIVYPLMSSVYRDTFKSFIARARRIFFDKAPVKTLLIENTTIRFLDDQDVLL</sequence>
<accession>A0AC34FUY9</accession>
<proteinExistence type="predicted"/>
<protein>
    <submittedName>
        <fullName evidence="2">G-protein coupled receptors family 1 profile domain-containing protein</fullName>
    </submittedName>
</protein>
<name>A0AC34FUY9_9BILA</name>
<dbReference type="Proteomes" id="UP000887579">
    <property type="component" value="Unplaced"/>
</dbReference>
<dbReference type="WBParaSite" id="ES5_v2.g21185.t1">
    <property type="protein sequence ID" value="ES5_v2.g21185.t1"/>
    <property type="gene ID" value="ES5_v2.g21185"/>
</dbReference>
<organism evidence="1 2">
    <name type="scientific">Panagrolaimus sp. ES5</name>
    <dbReference type="NCBI Taxonomy" id="591445"/>
    <lineage>
        <taxon>Eukaryota</taxon>
        <taxon>Metazoa</taxon>
        <taxon>Ecdysozoa</taxon>
        <taxon>Nematoda</taxon>
        <taxon>Chromadorea</taxon>
        <taxon>Rhabditida</taxon>
        <taxon>Tylenchina</taxon>
        <taxon>Panagrolaimomorpha</taxon>
        <taxon>Panagrolaimoidea</taxon>
        <taxon>Panagrolaimidae</taxon>
        <taxon>Panagrolaimus</taxon>
    </lineage>
</organism>
<reference evidence="2" key="1">
    <citation type="submission" date="2022-11" db="UniProtKB">
        <authorList>
            <consortium name="WormBaseParasite"/>
        </authorList>
    </citation>
    <scope>IDENTIFICATION</scope>
</reference>
<evidence type="ECO:0000313" key="2">
    <source>
        <dbReference type="WBParaSite" id="ES5_v2.g21185.t1"/>
    </source>
</evidence>